<evidence type="ECO:0000313" key="9">
    <source>
        <dbReference type="Proteomes" id="UP000232122"/>
    </source>
</evidence>
<evidence type="ECO:0000256" key="5">
    <source>
        <dbReference type="ARBA" id="ARBA00022840"/>
    </source>
</evidence>
<evidence type="ECO:0000313" key="8">
    <source>
        <dbReference type="EMBL" id="PJZ93519.1"/>
    </source>
</evidence>
<keyword evidence="3 6" id="KW-0547">Nucleotide-binding</keyword>
<dbReference type="AlphaFoldDB" id="A0A2N0BAG2"/>
<dbReference type="InterPro" id="IPR003850">
    <property type="entry name" value="PurS"/>
</dbReference>
<proteinExistence type="inferred from homology"/>
<comment type="caution">
    <text evidence="8">The sequence shown here is derived from an EMBL/GenBank/DDBJ whole genome shotgun (WGS) entry which is preliminary data.</text>
</comment>
<dbReference type="GO" id="GO:0005524">
    <property type="term" value="F:ATP binding"/>
    <property type="evidence" value="ECO:0007669"/>
    <property type="project" value="UniProtKB-UniRule"/>
</dbReference>
<comment type="catalytic activity">
    <reaction evidence="6">
        <text>N(2)-formyl-N(1)-(5-phospho-beta-D-ribosyl)glycinamide + L-glutamine + ATP + H2O = 2-formamido-N(1)-(5-O-phospho-beta-D-ribosyl)acetamidine + L-glutamate + ADP + phosphate + H(+)</text>
        <dbReference type="Rhea" id="RHEA:17129"/>
        <dbReference type="ChEBI" id="CHEBI:15377"/>
        <dbReference type="ChEBI" id="CHEBI:15378"/>
        <dbReference type="ChEBI" id="CHEBI:29985"/>
        <dbReference type="ChEBI" id="CHEBI:30616"/>
        <dbReference type="ChEBI" id="CHEBI:43474"/>
        <dbReference type="ChEBI" id="CHEBI:58359"/>
        <dbReference type="ChEBI" id="CHEBI:147286"/>
        <dbReference type="ChEBI" id="CHEBI:147287"/>
        <dbReference type="ChEBI" id="CHEBI:456216"/>
        <dbReference type="EC" id="6.3.5.3"/>
    </reaction>
</comment>
<evidence type="ECO:0000256" key="4">
    <source>
        <dbReference type="ARBA" id="ARBA00022755"/>
    </source>
</evidence>
<dbReference type="OrthoDB" id="9799101at2"/>
<evidence type="ECO:0000313" key="7">
    <source>
        <dbReference type="EMBL" id="MDV6235955.1"/>
    </source>
</evidence>
<comment type="similarity">
    <text evidence="6">Belongs to the PurS family.</text>
</comment>
<comment type="pathway">
    <text evidence="6">Purine metabolism; IMP biosynthesis via de novo pathway; 5-amino-1-(5-phospho-D-ribosyl)imidazole from N(2)-formyl-N(1)-(5-phospho-D-ribosyl)glycinamide: step 1/2.</text>
</comment>
<keyword evidence="4 6" id="KW-0658">Purine biosynthesis</keyword>
<comment type="function">
    <text evidence="6">Part of the phosphoribosylformylglycinamidine synthase complex involved in the purines biosynthetic pathway. Catalyzes the ATP-dependent conversion of formylglycinamide ribonucleotide (FGAR) and glutamine to yield formylglycinamidine ribonucleotide (FGAM) and glutamate. The FGAM synthase complex is composed of three subunits. PurQ produces an ammonia molecule by converting glutamine to glutamate. PurL transfers the ammonia molecule to FGAR to form FGAM in an ATP-dependent manner. PurS interacts with PurQ and PurL and is thought to assist in the transfer of the ammonia molecule from PurQ to PurL.</text>
</comment>
<comment type="subunit">
    <text evidence="6">Part of the FGAM synthase complex composed of 1 PurL, 1 PurQ and 2 PurS subunits.</text>
</comment>
<keyword evidence="2 6" id="KW-0436">Ligase</keyword>
<keyword evidence="5 6" id="KW-0067">ATP-binding</keyword>
<accession>A0A2N0BAG2</accession>
<evidence type="ECO:0000256" key="3">
    <source>
        <dbReference type="ARBA" id="ARBA00022741"/>
    </source>
</evidence>
<dbReference type="GO" id="GO:0006189">
    <property type="term" value="P:'de novo' IMP biosynthetic process"/>
    <property type="evidence" value="ECO:0007669"/>
    <property type="project" value="UniProtKB-UniRule"/>
</dbReference>
<accession>A0A2N0BFJ4</accession>
<dbReference type="EC" id="6.3.5.3" evidence="6"/>
<dbReference type="RefSeq" id="WP_100748364.1">
    <property type="nucleotide sequence ID" value="NZ_NPEF02000011.1"/>
</dbReference>
<keyword evidence="1 6" id="KW-0963">Cytoplasm</keyword>
<dbReference type="PANTHER" id="PTHR34696:SF1">
    <property type="entry name" value="PHOSPHORIBOSYLFORMYLGLYCINAMIDINE SYNTHASE SUBUNIT PURS"/>
    <property type="match status" value="1"/>
</dbReference>
<dbReference type="EMBL" id="NPEF01000057">
    <property type="protein sequence ID" value="PJZ93519.1"/>
    <property type="molecule type" value="Genomic_DNA"/>
</dbReference>
<dbReference type="GO" id="GO:0005737">
    <property type="term" value="C:cytoplasm"/>
    <property type="evidence" value="ECO:0007669"/>
    <property type="project" value="UniProtKB-SubCell"/>
</dbReference>
<dbReference type="UniPathway" id="UPA00074">
    <property type="reaction ID" value="UER00128"/>
</dbReference>
<dbReference type="Pfam" id="PF02700">
    <property type="entry name" value="PurS"/>
    <property type="match status" value="1"/>
</dbReference>
<dbReference type="InterPro" id="IPR036604">
    <property type="entry name" value="PurS-like_sf"/>
</dbReference>
<reference evidence="7" key="3">
    <citation type="submission" date="2023-10" db="EMBL/GenBank/DDBJ databases">
        <authorList>
            <person name="Picardeau M."/>
            <person name="Thibeaux R."/>
        </authorList>
    </citation>
    <scope>NUCLEOTIDE SEQUENCE</scope>
    <source>
        <strain evidence="7">ATI7-C-A5</strain>
    </source>
</reference>
<dbReference type="GO" id="GO:0004642">
    <property type="term" value="F:phosphoribosylformylglycinamidine synthase activity"/>
    <property type="evidence" value="ECO:0007669"/>
    <property type="project" value="UniProtKB-UniRule"/>
</dbReference>
<dbReference type="HAMAP" id="MF_01926">
    <property type="entry name" value="PurS"/>
    <property type="match status" value="1"/>
</dbReference>
<reference evidence="7 9" key="2">
    <citation type="journal article" date="2018" name="Microb. Genom.">
        <title>Deciphering the unexplored Leptospira diversity from soils uncovers genomic evolution to virulence.</title>
        <authorList>
            <person name="Thibeaux R."/>
            <person name="Iraola G."/>
            <person name="Ferres I."/>
            <person name="Bierque E."/>
            <person name="Girault D."/>
            <person name="Soupe-Gilbert M.E."/>
            <person name="Picardeau M."/>
            <person name="Goarant C."/>
        </authorList>
    </citation>
    <scope>NUCLEOTIDE SEQUENCE [LARGE SCALE GENOMIC DNA]</scope>
    <source>
        <strain evidence="7 9">ATI7-C-A5</strain>
    </source>
</reference>
<reference evidence="8" key="1">
    <citation type="submission" date="2017-07" db="EMBL/GenBank/DDBJ databases">
        <title>Leptospira spp. isolated from tropical soils.</title>
        <authorList>
            <person name="Thibeaux R."/>
            <person name="Iraola G."/>
            <person name="Ferres I."/>
            <person name="Bierque E."/>
            <person name="Girault D."/>
            <person name="Soupe-Gilbert M.-E."/>
            <person name="Picardeau M."/>
            <person name="Goarant C."/>
        </authorList>
    </citation>
    <scope>NUCLEOTIDE SEQUENCE [LARGE SCALE GENOMIC DNA]</scope>
    <source>
        <strain evidence="8">ATI7-C-A5</strain>
    </source>
</reference>
<dbReference type="SUPFAM" id="SSF82697">
    <property type="entry name" value="PurS-like"/>
    <property type="match status" value="1"/>
</dbReference>
<comment type="subcellular location">
    <subcellularLocation>
        <location evidence="6">Cytoplasm</location>
    </subcellularLocation>
</comment>
<keyword evidence="9" id="KW-1185">Reference proteome</keyword>
<dbReference type="EMBL" id="NPEF02000011">
    <property type="protein sequence ID" value="MDV6235955.1"/>
    <property type="molecule type" value="Genomic_DNA"/>
</dbReference>
<sequence>MYIAKIQVVLKESVLDPQGSTVKKVLSEVGEKSVQDVRVGKYIELKIDAPNEDAARKDVERLCDKILVNHVIETYSVNIQKL</sequence>
<dbReference type="PANTHER" id="PTHR34696">
    <property type="entry name" value="PHOSPHORIBOSYLFORMYLGLYCINAMIDINE SYNTHASE SUBUNIT PURS"/>
    <property type="match status" value="1"/>
</dbReference>
<evidence type="ECO:0000256" key="2">
    <source>
        <dbReference type="ARBA" id="ARBA00022598"/>
    </source>
</evidence>
<dbReference type="NCBIfam" id="NF004630">
    <property type="entry name" value="PRK05974.1"/>
    <property type="match status" value="1"/>
</dbReference>
<gene>
    <name evidence="6 7" type="primary">purS</name>
    <name evidence="7" type="ORF">CH379_010005</name>
    <name evidence="8" type="ORF">CH379_07360</name>
</gene>
<evidence type="ECO:0000256" key="1">
    <source>
        <dbReference type="ARBA" id="ARBA00022490"/>
    </source>
</evidence>
<dbReference type="NCBIfam" id="TIGR00302">
    <property type="entry name" value="phosphoribosylformylglycinamidine synthase subunit PurS"/>
    <property type="match status" value="1"/>
</dbReference>
<dbReference type="Proteomes" id="UP000232122">
    <property type="component" value="Unassembled WGS sequence"/>
</dbReference>
<name>A0A2N0BAG2_9LEPT</name>
<organism evidence="8">
    <name type="scientific">Leptospira ellisii</name>
    <dbReference type="NCBI Taxonomy" id="2023197"/>
    <lineage>
        <taxon>Bacteria</taxon>
        <taxon>Pseudomonadati</taxon>
        <taxon>Spirochaetota</taxon>
        <taxon>Spirochaetia</taxon>
        <taxon>Leptospirales</taxon>
        <taxon>Leptospiraceae</taxon>
        <taxon>Leptospira</taxon>
    </lineage>
</organism>
<protein>
    <recommendedName>
        <fullName evidence="6">Phosphoribosylformylglycinamidine synthase subunit PurS</fullName>
        <shortName evidence="6">FGAM synthase</shortName>
        <ecNumber evidence="6">6.3.5.3</ecNumber>
    </recommendedName>
    <alternativeName>
        <fullName evidence="6">Formylglycinamide ribonucleotide amidotransferase subunit III</fullName>
        <shortName evidence="6">FGAR amidotransferase III</shortName>
        <shortName evidence="6">FGAR-AT III</shortName>
    </alternativeName>
    <alternativeName>
        <fullName evidence="6">Phosphoribosylformylglycinamidine synthase subunit III</fullName>
    </alternativeName>
</protein>
<evidence type="ECO:0000256" key="6">
    <source>
        <dbReference type="HAMAP-Rule" id="MF_01926"/>
    </source>
</evidence>
<dbReference type="Gene3D" id="3.30.1280.10">
    <property type="entry name" value="Phosphoribosylformylglycinamidine synthase subunit PurS"/>
    <property type="match status" value="1"/>
</dbReference>